<dbReference type="RefSeq" id="WP_323733016.1">
    <property type="nucleotide sequence ID" value="NZ_CP110820.1"/>
</dbReference>
<sequence>MPVENIDDFKKQYYRILSDIYVNTNRAKRSEEVYDSNPKVQELSSLIAEAGLDTKGYDIVDGYLVAETNSAIFEFYGCVFNPEEAFGLKQLAGINELDIPDESKKEIKATAFVEAFEMMRNSKDRDEFLHYYGIAKTIKGDFNRAIGEKGNSAAITYLENEALKDEALRANGIMAPSS</sequence>
<name>A0ABZ0UJ31_9RICK</name>
<dbReference type="Proteomes" id="UP001327219">
    <property type="component" value="Chromosome"/>
</dbReference>
<evidence type="ECO:0000313" key="1">
    <source>
        <dbReference type="EMBL" id="WPX96083.1"/>
    </source>
</evidence>
<reference evidence="1 2" key="1">
    <citation type="submission" date="2022-11" db="EMBL/GenBank/DDBJ databases">
        <title>Host association and intracellularity evolved multiple times independently in the Rickettsiales.</title>
        <authorList>
            <person name="Castelli M."/>
            <person name="Nardi T."/>
            <person name="Gammuto L."/>
            <person name="Bellinzona G."/>
            <person name="Sabaneyeva E."/>
            <person name="Potekhin A."/>
            <person name="Serra V."/>
            <person name="Petroni G."/>
            <person name="Sassera D."/>
        </authorList>
    </citation>
    <scope>NUCLEOTIDE SEQUENCE [LARGE SCALE GENOMIC DNA]</scope>
    <source>
        <strain evidence="1 2">NDG2</strain>
    </source>
</reference>
<proteinExistence type="predicted"/>
<dbReference type="EMBL" id="CP110820">
    <property type="protein sequence ID" value="WPX96083.1"/>
    <property type="molecule type" value="Genomic_DNA"/>
</dbReference>
<keyword evidence="2" id="KW-1185">Reference proteome</keyword>
<organism evidence="1 2">
    <name type="scientific">Candidatus Bandiella euplotis</name>
    <dbReference type="NCBI Taxonomy" id="1664265"/>
    <lineage>
        <taxon>Bacteria</taxon>
        <taxon>Pseudomonadati</taxon>
        <taxon>Pseudomonadota</taxon>
        <taxon>Alphaproteobacteria</taxon>
        <taxon>Rickettsiales</taxon>
        <taxon>Candidatus Midichloriaceae</taxon>
        <taxon>Candidatus Bandiella</taxon>
    </lineage>
</organism>
<gene>
    <name evidence="1" type="ORF">Bandiella_00186</name>
</gene>
<protein>
    <submittedName>
        <fullName evidence="1">Uncharacterized protein</fullName>
    </submittedName>
</protein>
<accession>A0ABZ0UJ31</accession>
<evidence type="ECO:0000313" key="2">
    <source>
        <dbReference type="Proteomes" id="UP001327219"/>
    </source>
</evidence>